<protein>
    <submittedName>
        <fullName evidence="6">MalK7 protein</fullName>
        <ecNumber evidence="6">3.6.3.19</ecNumber>
    </submittedName>
</protein>
<dbReference type="InterPro" id="IPR003593">
    <property type="entry name" value="AAA+_ATPase"/>
</dbReference>
<dbReference type="GeneID" id="24818748"/>
<accession>A0A0A7LD70</accession>
<dbReference type="InterPro" id="IPR017871">
    <property type="entry name" value="ABC_transporter-like_CS"/>
</dbReference>
<comment type="similarity">
    <text evidence="1">Belongs to the ABC transporter superfamily.</text>
</comment>
<reference evidence="6 7" key="1">
    <citation type="journal article" date="2014" name="Appl. Environ. Microbiol.">
        <title>Comparative Genome Analysis of 'Candidatus Methanoplasma termitum' Indicates a New Mode of Energy Metabolism in the Seventh Order of Methanogens.</title>
        <authorList>
            <person name="Lang K."/>
            <person name="Schuldes J."/>
            <person name="Klingl A."/>
            <person name="Poehlein A."/>
            <person name="Daniel R."/>
            <person name="Brune A."/>
        </authorList>
    </citation>
    <scope>NUCLEOTIDE SEQUENCE [LARGE SCALE GENOMIC DNA]</scope>
    <source>
        <strain evidence="7">Mpt1</strain>
    </source>
</reference>
<dbReference type="InterPro" id="IPR027417">
    <property type="entry name" value="P-loop_NTPase"/>
</dbReference>
<dbReference type="PANTHER" id="PTHR43335:SF4">
    <property type="entry name" value="ABC TRANSPORTER, ATP-BINDING PROTEIN"/>
    <property type="match status" value="1"/>
</dbReference>
<dbReference type="SUPFAM" id="SSF52540">
    <property type="entry name" value="P-loop containing nucleoside triphosphate hydrolases"/>
    <property type="match status" value="1"/>
</dbReference>
<evidence type="ECO:0000256" key="3">
    <source>
        <dbReference type="ARBA" id="ARBA00022741"/>
    </source>
</evidence>
<evidence type="ECO:0000256" key="1">
    <source>
        <dbReference type="ARBA" id="ARBA00005417"/>
    </source>
</evidence>
<dbReference type="GO" id="GO:0016887">
    <property type="term" value="F:ATP hydrolysis activity"/>
    <property type="evidence" value="ECO:0007669"/>
    <property type="project" value="InterPro"/>
</dbReference>
<gene>
    <name evidence="6" type="primary">malK7</name>
    <name evidence="6" type="ORF">Mpt1_c10860</name>
</gene>
<sequence>MSGDPIEIVNLRKVYKGFAAVDDLTFSVKKNSFTGFLGPNGSGKSTTLKVLTHLINATSGEAYINGTDVTKDPKKALTGVGTVVETPEFYLYLTPNETFRYVGQIIGMKPESIKSETGRILEMVKMTEWADKRLGTFSKGMRQRVALGLSLLNDPSVIILDEPTSGLDPRGMAEMREILKNIRLQSNGLTVVMSSHMLYEVSDLCDRIVLINHGKMILEDDTSNFGKNDTKRRMTVKVNSIPAPEMISKIAKLNNVVSAERFGNDIDVTIDGGNSACVTFFDDLSALRIGVYGVNEEDALEATYLRLIKESR</sequence>
<feature type="domain" description="ABC transporter" evidence="5">
    <location>
        <begin position="6"/>
        <end position="238"/>
    </location>
</feature>
<keyword evidence="2" id="KW-0813">Transport</keyword>
<dbReference type="STRING" id="1577791.Mpt1_c10860"/>
<dbReference type="RefSeq" id="WP_048112898.1">
    <property type="nucleotide sequence ID" value="NZ_CP010070.1"/>
</dbReference>
<evidence type="ECO:0000313" key="6">
    <source>
        <dbReference type="EMBL" id="AIZ56953.1"/>
    </source>
</evidence>
<evidence type="ECO:0000256" key="2">
    <source>
        <dbReference type="ARBA" id="ARBA00022448"/>
    </source>
</evidence>
<dbReference type="Proteomes" id="UP000030787">
    <property type="component" value="Chromosome"/>
</dbReference>
<keyword evidence="3" id="KW-0547">Nucleotide-binding</keyword>
<dbReference type="SMART" id="SM00382">
    <property type="entry name" value="AAA"/>
    <property type="match status" value="1"/>
</dbReference>
<keyword evidence="4" id="KW-0067">ATP-binding</keyword>
<keyword evidence="6" id="KW-0378">Hydrolase</keyword>
<evidence type="ECO:0000256" key="4">
    <source>
        <dbReference type="ARBA" id="ARBA00022840"/>
    </source>
</evidence>
<keyword evidence="7" id="KW-1185">Reference proteome</keyword>
<evidence type="ECO:0000259" key="5">
    <source>
        <dbReference type="PROSITE" id="PS50893"/>
    </source>
</evidence>
<dbReference type="InterPro" id="IPR003439">
    <property type="entry name" value="ABC_transporter-like_ATP-bd"/>
</dbReference>
<dbReference type="PROSITE" id="PS50893">
    <property type="entry name" value="ABC_TRANSPORTER_2"/>
    <property type="match status" value="1"/>
</dbReference>
<dbReference type="Gene3D" id="3.40.50.300">
    <property type="entry name" value="P-loop containing nucleotide triphosphate hydrolases"/>
    <property type="match status" value="1"/>
</dbReference>
<dbReference type="EMBL" id="CP010070">
    <property type="protein sequence ID" value="AIZ56953.1"/>
    <property type="molecule type" value="Genomic_DNA"/>
</dbReference>
<organism evidence="6 7">
    <name type="scientific">Candidatus Methanoplasma termitum</name>
    <dbReference type="NCBI Taxonomy" id="1577791"/>
    <lineage>
        <taxon>Archaea</taxon>
        <taxon>Methanobacteriati</taxon>
        <taxon>Thermoplasmatota</taxon>
        <taxon>Thermoplasmata</taxon>
        <taxon>Methanomassiliicoccales</taxon>
        <taxon>Methanomassiliicoccaceae</taxon>
        <taxon>Candidatus Methanoplasma</taxon>
    </lineage>
</organism>
<dbReference type="AlphaFoldDB" id="A0A0A7LD70"/>
<dbReference type="PROSITE" id="PS00211">
    <property type="entry name" value="ABC_TRANSPORTER_1"/>
    <property type="match status" value="1"/>
</dbReference>
<proteinExistence type="inferred from homology"/>
<dbReference type="Pfam" id="PF00005">
    <property type="entry name" value="ABC_tran"/>
    <property type="match status" value="1"/>
</dbReference>
<dbReference type="PANTHER" id="PTHR43335">
    <property type="entry name" value="ABC TRANSPORTER, ATP-BINDING PROTEIN"/>
    <property type="match status" value="1"/>
</dbReference>
<dbReference type="HOGENOM" id="CLU_000604_1_2_2"/>
<dbReference type="GO" id="GO:0005524">
    <property type="term" value="F:ATP binding"/>
    <property type="evidence" value="ECO:0007669"/>
    <property type="project" value="UniProtKB-KW"/>
</dbReference>
<dbReference type="EC" id="3.6.3.19" evidence="6"/>
<name>A0A0A7LD70_9ARCH</name>
<evidence type="ECO:0000313" key="7">
    <source>
        <dbReference type="Proteomes" id="UP000030787"/>
    </source>
</evidence>
<dbReference type="KEGG" id="mear:Mpt1_c10860"/>
<dbReference type="OrthoDB" id="87732at2157"/>